<evidence type="ECO:0000313" key="1">
    <source>
        <dbReference type="EMBL" id="HHQ80837.1"/>
    </source>
</evidence>
<name>A0A7J3ZL77_9CREN</name>
<organism evidence="1">
    <name type="scientific">Fervidicoccus fontis</name>
    <dbReference type="NCBI Taxonomy" id="683846"/>
    <lineage>
        <taxon>Archaea</taxon>
        <taxon>Thermoproteota</taxon>
        <taxon>Thermoprotei</taxon>
        <taxon>Fervidicoccales</taxon>
        <taxon>Fervidicoccaceae</taxon>
        <taxon>Fervidicoccus</taxon>
    </lineage>
</organism>
<dbReference type="EMBL" id="DRZC01000076">
    <property type="protein sequence ID" value="HHQ80837.1"/>
    <property type="molecule type" value="Genomic_DNA"/>
</dbReference>
<comment type="caution">
    <text evidence="1">The sequence shown here is derived from an EMBL/GenBank/DDBJ whole genome shotgun (WGS) entry which is preliminary data.</text>
</comment>
<reference evidence="1" key="1">
    <citation type="journal article" date="2020" name="mSystems">
        <title>Genome- and Community-Level Interaction Insights into Carbon Utilization and Element Cycling Functions of Hydrothermarchaeota in Hydrothermal Sediment.</title>
        <authorList>
            <person name="Zhou Z."/>
            <person name="Liu Y."/>
            <person name="Xu W."/>
            <person name="Pan J."/>
            <person name="Luo Z.H."/>
            <person name="Li M."/>
        </authorList>
    </citation>
    <scope>NUCLEOTIDE SEQUENCE [LARGE SCALE GENOMIC DNA]</scope>
    <source>
        <strain evidence="1">SpSt-1116</strain>
    </source>
</reference>
<accession>A0A7J3ZL77</accession>
<sequence>MRSIDPRKLEDALERRHEIAEEIMKLIEALKSGGTDSDRLQEEILALYESYVRHRKSLQRMLSAAKTQKLMRESGLREYISTLIDYFMLVDLEVEKDLLESLLQHASSRPGALNKSLEELIKEAAEVQLLSEVQKGFYDFKDDVELEKD</sequence>
<proteinExistence type="predicted"/>
<protein>
    <submittedName>
        <fullName evidence="1">Uncharacterized protein</fullName>
    </submittedName>
</protein>
<gene>
    <name evidence="1" type="ORF">ENM78_05260</name>
</gene>
<dbReference type="AlphaFoldDB" id="A0A7J3ZL77"/>